<organism evidence="2 3">
    <name type="scientific">Quercus rubra</name>
    <name type="common">Northern red oak</name>
    <name type="synonym">Quercus borealis</name>
    <dbReference type="NCBI Taxonomy" id="3512"/>
    <lineage>
        <taxon>Eukaryota</taxon>
        <taxon>Viridiplantae</taxon>
        <taxon>Streptophyta</taxon>
        <taxon>Embryophyta</taxon>
        <taxon>Tracheophyta</taxon>
        <taxon>Spermatophyta</taxon>
        <taxon>Magnoliopsida</taxon>
        <taxon>eudicotyledons</taxon>
        <taxon>Gunneridae</taxon>
        <taxon>Pentapetalae</taxon>
        <taxon>rosids</taxon>
        <taxon>fabids</taxon>
        <taxon>Fagales</taxon>
        <taxon>Fagaceae</taxon>
        <taxon>Quercus</taxon>
    </lineage>
</organism>
<evidence type="ECO:0000313" key="3">
    <source>
        <dbReference type="Proteomes" id="UP001324115"/>
    </source>
</evidence>
<protein>
    <submittedName>
        <fullName evidence="2">Uncharacterized protein</fullName>
    </submittedName>
</protein>
<keyword evidence="1" id="KW-0175">Coiled coil</keyword>
<feature type="coiled-coil region" evidence="1">
    <location>
        <begin position="54"/>
        <end position="123"/>
    </location>
</feature>
<gene>
    <name evidence="2" type="ORF">RGQ29_025561</name>
</gene>
<sequence>MRSLADLQKDPTNRVGWVKLLARELKNACNKDDAIARGSSVLDAFESSIHAIAITGVNQMVEQGETLLQELQKECEEWKLELQQLKQLVTQDQIGQRTLKQSVELLQSAYEREQQLASHLEARTDELAQPLQQIQLSNSNQRQRSHAS</sequence>
<accession>A0AAN7EYQ1</accession>
<dbReference type="AlphaFoldDB" id="A0AAN7EYQ1"/>
<proteinExistence type="predicted"/>
<keyword evidence="3" id="KW-1185">Reference proteome</keyword>
<dbReference type="EMBL" id="JAXUIC010000007">
    <property type="protein sequence ID" value="KAK4582423.1"/>
    <property type="molecule type" value="Genomic_DNA"/>
</dbReference>
<reference evidence="2 3" key="1">
    <citation type="journal article" date="2023" name="G3 (Bethesda)">
        <title>A haplotype-resolved chromosome-scale genome for Quercus rubra L. provides insights into the genetics of adaptive traits for red oak species.</title>
        <authorList>
            <person name="Kapoor B."/>
            <person name="Jenkins J."/>
            <person name="Schmutz J."/>
            <person name="Zhebentyayeva T."/>
            <person name="Kuelheim C."/>
            <person name="Coggeshall M."/>
            <person name="Heim C."/>
            <person name="Lasky J.R."/>
            <person name="Leites L."/>
            <person name="Islam-Faridi N."/>
            <person name="Romero-Severson J."/>
            <person name="DeLeo V.L."/>
            <person name="Lucas S.M."/>
            <person name="Lazic D."/>
            <person name="Gailing O."/>
            <person name="Carlson J."/>
            <person name="Staton M."/>
        </authorList>
    </citation>
    <scope>NUCLEOTIDE SEQUENCE [LARGE SCALE GENOMIC DNA]</scope>
    <source>
        <strain evidence="2">Pseudo-F2</strain>
    </source>
</reference>
<evidence type="ECO:0000313" key="2">
    <source>
        <dbReference type="EMBL" id="KAK4582423.1"/>
    </source>
</evidence>
<evidence type="ECO:0000256" key="1">
    <source>
        <dbReference type="SAM" id="Coils"/>
    </source>
</evidence>
<dbReference type="Proteomes" id="UP001324115">
    <property type="component" value="Unassembled WGS sequence"/>
</dbReference>
<name>A0AAN7EYQ1_QUERU</name>
<comment type="caution">
    <text evidence="2">The sequence shown here is derived from an EMBL/GenBank/DDBJ whole genome shotgun (WGS) entry which is preliminary data.</text>
</comment>